<feature type="signal peptide" evidence="1">
    <location>
        <begin position="1"/>
        <end position="21"/>
    </location>
</feature>
<evidence type="ECO:0000256" key="1">
    <source>
        <dbReference type="SAM" id="SignalP"/>
    </source>
</evidence>
<gene>
    <name evidence="2" type="ORF">CDAUBV1_LOCUS17129</name>
</gene>
<evidence type="ECO:0000313" key="3">
    <source>
        <dbReference type="Proteomes" id="UP001497525"/>
    </source>
</evidence>
<evidence type="ECO:0000313" key="2">
    <source>
        <dbReference type="EMBL" id="CAL5141820.1"/>
    </source>
</evidence>
<dbReference type="AlphaFoldDB" id="A0AAV2TX97"/>
<dbReference type="Proteomes" id="UP001497525">
    <property type="component" value="Unassembled WGS sequence"/>
</dbReference>
<keyword evidence="1" id="KW-0732">Signal</keyword>
<reference evidence="2" key="1">
    <citation type="submission" date="2024-06" db="EMBL/GenBank/DDBJ databases">
        <authorList>
            <person name="Liu X."/>
            <person name="Lenzi L."/>
            <person name="Haldenby T S."/>
            <person name="Uol C."/>
        </authorList>
    </citation>
    <scope>NUCLEOTIDE SEQUENCE</scope>
</reference>
<proteinExistence type="predicted"/>
<protein>
    <recommendedName>
        <fullName evidence="4">Secreted protein</fullName>
    </recommendedName>
</protein>
<name>A0AAV2TX97_CALDB</name>
<dbReference type="EMBL" id="CAXLJL010000933">
    <property type="protein sequence ID" value="CAL5141820.1"/>
    <property type="molecule type" value="Genomic_DNA"/>
</dbReference>
<sequence>MLHLLCCPLTLMLMNLPLSSSTHVQLQYWALVDYHVFCSCPNSIKMRVNFLPFLFETCSFCSNQAFISLCLFYLSVVPVSTSLLFFRLHLWSCVHSDWPRLPSSTSA</sequence>
<feature type="chain" id="PRO_5043696620" description="Secreted protein" evidence="1">
    <location>
        <begin position="22"/>
        <end position="107"/>
    </location>
</feature>
<organism evidence="2 3">
    <name type="scientific">Calicophoron daubneyi</name>
    <name type="common">Rumen fluke</name>
    <name type="synonym">Paramphistomum daubneyi</name>
    <dbReference type="NCBI Taxonomy" id="300641"/>
    <lineage>
        <taxon>Eukaryota</taxon>
        <taxon>Metazoa</taxon>
        <taxon>Spiralia</taxon>
        <taxon>Lophotrochozoa</taxon>
        <taxon>Platyhelminthes</taxon>
        <taxon>Trematoda</taxon>
        <taxon>Digenea</taxon>
        <taxon>Plagiorchiida</taxon>
        <taxon>Pronocephalata</taxon>
        <taxon>Paramphistomoidea</taxon>
        <taxon>Paramphistomidae</taxon>
        <taxon>Calicophoron</taxon>
    </lineage>
</organism>
<accession>A0AAV2TX97</accession>
<comment type="caution">
    <text evidence="2">The sequence shown here is derived from an EMBL/GenBank/DDBJ whole genome shotgun (WGS) entry which is preliminary data.</text>
</comment>
<evidence type="ECO:0008006" key="4">
    <source>
        <dbReference type="Google" id="ProtNLM"/>
    </source>
</evidence>